<gene>
    <name evidence="8" type="ORF">SNE40_002555</name>
</gene>
<sequence>MAALMQLFNFLLCLQIVYSNLKENELQTAYVTYSYTSKTFSVVDYEVKEWVAKAEFQNSVNKTCWAFLDVTTSSSYNSSSQAYAAGLVEGYITRDLIAMSWQNTVAGYCTSPYSDYCTRLQTFLQTNYKWVMEQIKQNPDSPYWHNVEMFYAQLMGLEDGYLGTGPGKVHYDLDVFGMYMLQIGGDLEDLESALHKPQQSRVLGSGSCSALIKLLPDFSDLYVAQDTWSGFNSMLRILKRYNFSYTMTDSTSGKKNFTTFNYDFTIYFKK</sequence>
<accession>A0AAN8QEC8</accession>
<evidence type="ECO:0000256" key="1">
    <source>
        <dbReference type="ARBA" id="ARBA00007835"/>
    </source>
</evidence>
<comment type="similarity">
    <text evidence="1 7">Belongs to the phospholipase B-like family.</text>
</comment>
<keyword evidence="4 7" id="KW-0442">Lipid degradation</keyword>
<dbReference type="GO" id="GO:0005576">
    <property type="term" value="C:extracellular region"/>
    <property type="evidence" value="ECO:0007669"/>
    <property type="project" value="TreeGrafter"/>
</dbReference>
<protein>
    <recommendedName>
        <fullName evidence="7">Phospholipase B-like</fullName>
        <ecNumber evidence="7">3.1.1.-</ecNumber>
    </recommendedName>
</protein>
<name>A0AAN8QEC8_PATCE</name>
<organism evidence="8 9">
    <name type="scientific">Patella caerulea</name>
    <name type="common">Rayed Mediterranean limpet</name>
    <dbReference type="NCBI Taxonomy" id="87958"/>
    <lineage>
        <taxon>Eukaryota</taxon>
        <taxon>Metazoa</taxon>
        <taxon>Spiralia</taxon>
        <taxon>Lophotrochozoa</taxon>
        <taxon>Mollusca</taxon>
        <taxon>Gastropoda</taxon>
        <taxon>Patellogastropoda</taxon>
        <taxon>Patelloidea</taxon>
        <taxon>Patellidae</taxon>
        <taxon>Patella</taxon>
    </lineage>
</organism>
<comment type="function">
    <text evidence="7">Putative phospholipase.</text>
</comment>
<dbReference type="Pfam" id="PF04916">
    <property type="entry name" value="Phospholip_B"/>
    <property type="match status" value="1"/>
</dbReference>
<dbReference type="EC" id="3.1.1.-" evidence="7"/>
<dbReference type="GO" id="GO:0009395">
    <property type="term" value="P:phospholipid catabolic process"/>
    <property type="evidence" value="ECO:0007669"/>
    <property type="project" value="TreeGrafter"/>
</dbReference>
<dbReference type="EMBL" id="JAZGQO010000002">
    <property type="protein sequence ID" value="KAK6190761.1"/>
    <property type="molecule type" value="Genomic_DNA"/>
</dbReference>
<dbReference type="Proteomes" id="UP001347796">
    <property type="component" value="Unassembled WGS sequence"/>
</dbReference>
<keyword evidence="6" id="KW-0325">Glycoprotein</keyword>
<evidence type="ECO:0000313" key="8">
    <source>
        <dbReference type="EMBL" id="KAK6190761.1"/>
    </source>
</evidence>
<evidence type="ECO:0000256" key="4">
    <source>
        <dbReference type="ARBA" id="ARBA00022963"/>
    </source>
</evidence>
<proteinExistence type="inferred from homology"/>
<evidence type="ECO:0000256" key="2">
    <source>
        <dbReference type="ARBA" id="ARBA00022729"/>
    </source>
</evidence>
<keyword evidence="3 7" id="KW-0378">Hydrolase</keyword>
<dbReference type="GO" id="GO:0004620">
    <property type="term" value="F:phospholipase activity"/>
    <property type="evidence" value="ECO:0007669"/>
    <property type="project" value="InterPro"/>
</dbReference>
<dbReference type="Gene3D" id="3.60.60.30">
    <property type="match status" value="1"/>
</dbReference>
<reference evidence="8 9" key="1">
    <citation type="submission" date="2024-01" db="EMBL/GenBank/DDBJ databases">
        <title>The genome of the rayed Mediterranean limpet Patella caerulea (Linnaeus, 1758).</title>
        <authorList>
            <person name="Anh-Thu Weber A."/>
            <person name="Halstead-Nussloch G."/>
        </authorList>
    </citation>
    <scope>NUCLEOTIDE SEQUENCE [LARGE SCALE GENOMIC DNA]</scope>
    <source>
        <strain evidence="8">AATW-2023a</strain>
        <tissue evidence="8">Whole specimen</tissue>
    </source>
</reference>
<evidence type="ECO:0000256" key="5">
    <source>
        <dbReference type="ARBA" id="ARBA00023098"/>
    </source>
</evidence>
<evidence type="ECO:0000256" key="3">
    <source>
        <dbReference type="ARBA" id="ARBA00022801"/>
    </source>
</evidence>
<evidence type="ECO:0000313" key="9">
    <source>
        <dbReference type="Proteomes" id="UP001347796"/>
    </source>
</evidence>
<dbReference type="PANTHER" id="PTHR12370:SF3">
    <property type="entry name" value="PHOSPHOLIPASE B-LIKE 2-RELATED"/>
    <property type="match status" value="1"/>
</dbReference>
<keyword evidence="9" id="KW-1185">Reference proteome</keyword>
<keyword evidence="5 7" id="KW-0443">Lipid metabolism</keyword>
<feature type="chain" id="PRO_5042663164" description="Phospholipase B-like" evidence="7">
    <location>
        <begin position="20"/>
        <end position="270"/>
    </location>
</feature>
<comment type="caution">
    <text evidence="8">The sequence shown here is derived from an EMBL/GenBank/DDBJ whole genome shotgun (WGS) entry which is preliminary data.</text>
</comment>
<dbReference type="AlphaFoldDB" id="A0AAN8QEC8"/>
<evidence type="ECO:0000256" key="6">
    <source>
        <dbReference type="ARBA" id="ARBA00023180"/>
    </source>
</evidence>
<evidence type="ECO:0000256" key="7">
    <source>
        <dbReference type="RuleBase" id="RU364138"/>
    </source>
</evidence>
<feature type="signal peptide" evidence="7">
    <location>
        <begin position="1"/>
        <end position="19"/>
    </location>
</feature>
<dbReference type="PANTHER" id="PTHR12370">
    <property type="entry name" value="PHOSPHOLIPASE B-RELATED"/>
    <property type="match status" value="1"/>
</dbReference>
<keyword evidence="2 7" id="KW-0732">Signal</keyword>
<dbReference type="InterPro" id="IPR007000">
    <property type="entry name" value="PLipase_B-like"/>
</dbReference>